<proteinExistence type="predicted"/>
<dbReference type="AlphaFoldDB" id="A0AAN6LWZ3"/>
<evidence type="ECO:0000313" key="3">
    <source>
        <dbReference type="EMBL" id="KAK3207775.1"/>
    </source>
</evidence>
<protein>
    <submittedName>
        <fullName evidence="3">Uncharacterized protein</fullName>
    </submittedName>
</protein>
<feature type="signal peptide" evidence="2">
    <location>
        <begin position="1"/>
        <end position="19"/>
    </location>
</feature>
<evidence type="ECO:0000313" key="4">
    <source>
        <dbReference type="Proteomes" id="UP001280581"/>
    </source>
</evidence>
<reference evidence="3 4" key="1">
    <citation type="submission" date="2021-02" db="EMBL/GenBank/DDBJ databases">
        <title>Genome assembly of Pseudopithomyces chartarum.</title>
        <authorList>
            <person name="Jauregui R."/>
            <person name="Singh J."/>
            <person name="Voisey C."/>
        </authorList>
    </citation>
    <scope>NUCLEOTIDE SEQUENCE [LARGE SCALE GENOMIC DNA]</scope>
    <source>
        <strain evidence="3 4">AGR01</strain>
    </source>
</reference>
<keyword evidence="2" id="KW-0732">Signal</keyword>
<name>A0AAN6LWZ3_9PLEO</name>
<gene>
    <name evidence="3" type="ORF">GRF29_96g346141</name>
</gene>
<evidence type="ECO:0000256" key="2">
    <source>
        <dbReference type="SAM" id="SignalP"/>
    </source>
</evidence>
<evidence type="ECO:0000256" key="1">
    <source>
        <dbReference type="SAM" id="MobiDB-lite"/>
    </source>
</evidence>
<feature type="compositionally biased region" description="Polar residues" evidence="1">
    <location>
        <begin position="190"/>
        <end position="200"/>
    </location>
</feature>
<organism evidence="3 4">
    <name type="scientific">Pseudopithomyces chartarum</name>
    <dbReference type="NCBI Taxonomy" id="1892770"/>
    <lineage>
        <taxon>Eukaryota</taxon>
        <taxon>Fungi</taxon>
        <taxon>Dikarya</taxon>
        <taxon>Ascomycota</taxon>
        <taxon>Pezizomycotina</taxon>
        <taxon>Dothideomycetes</taxon>
        <taxon>Pleosporomycetidae</taxon>
        <taxon>Pleosporales</taxon>
        <taxon>Massarineae</taxon>
        <taxon>Didymosphaeriaceae</taxon>
        <taxon>Pseudopithomyces</taxon>
    </lineage>
</organism>
<feature type="region of interest" description="Disordered" evidence="1">
    <location>
        <begin position="169"/>
        <end position="200"/>
    </location>
</feature>
<comment type="caution">
    <text evidence="3">The sequence shown here is derived from an EMBL/GenBank/DDBJ whole genome shotgun (WGS) entry which is preliminary data.</text>
</comment>
<dbReference type="Proteomes" id="UP001280581">
    <property type="component" value="Unassembled WGS sequence"/>
</dbReference>
<accession>A0AAN6LWZ3</accession>
<keyword evidence="4" id="KW-1185">Reference proteome</keyword>
<sequence length="316" mass="32899">MVATNYLSILAGLASVSVAQDPFYMCTESKCENCPSSVASTGTGYPNCVIYNSEDVFANQGYDGADGGGYNVYFDVQPHETGCATIIKSPANTDIIGCGVVIGAFKQPACAMLSLETSFMVQSCCGDACDSAGAKMIRGLGPMGSIRSVSIDGNGGLLLKSANGSIIEPAEIGPPPELKEKRSLQKRSCTKNSWQGGSTYTKPADNVQIVASNVAGPGTVTITKERTQTWSTSMSLGIADVLSLGVSAEFSESVSSSKSVTRELAEGQSGNMGFTAYLTCSEGKGQCDSGEVEGEVCWPTMDGEDVMGKYQLIVDS</sequence>
<dbReference type="InterPro" id="IPR045702">
    <property type="entry name" value="DUF6060"/>
</dbReference>
<dbReference type="Pfam" id="PF19535">
    <property type="entry name" value="DUF6060"/>
    <property type="match status" value="1"/>
</dbReference>
<dbReference type="EMBL" id="WVTA01000008">
    <property type="protein sequence ID" value="KAK3207775.1"/>
    <property type="molecule type" value="Genomic_DNA"/>
</dbReference>
<feature type="chain" id="PRO_5042973723" evidence="2">
    <location>
        <begin position="20"/>
        <end position="316"/>
    </location>
</feature>